<keyword evidence="2" id="KW-1185">Reference proteome</keyword>
<gene>
    <name evidence="1" type="ORF">SAMN02745355_1236</name>
</gene>
<accession>A0A8G2FXM0</accession>
<evidence type="ECO:0000313" key="2">
    <source>
        <dbReference type="Proteomes" id="UP000192315"/>
    </source>
</evidence>
<reference evidence="1 2" key="1">
    <citation type="submission" date="2017-04" db="EMBL/GenBank/DDBJ databases">
        <authorList>
            <person name="Varghese N."/>
            <person name="Submissions S."/>
        </authorList>
    </citation>
    <scope>NUCLEOTIDE SEQUENCE [LARGE SCALE GENOMIC DNA]</scope>
    <source>
        <strain evidence="1 2">DSM 9789</strain>
    </source>
</reference>
<proteinExistence type="predicted"/>
<comment type="caution">
    <text evidence="1">The sequence shown here is derived from an EMBL/GenBank/DDBJ whole genome shotgun (WGS) entry which is preliminary data.</text>
</comment>
<evidence type="ECO:0000313" key="1">
    <source>
        <dbReference type="EMBL" id="SMD31308.1"/>
    </source>
</evidence>
<dbReference type="InterPro" id="IPR029058">
    <property type="entry name" value="AB_hydrolase_fold"/>
</dbReference>
<dbReference type="RefSeq" id="WP_084273015.1">
    <property type="nucleotide sequence ID" value="NZ_FWYE01000003.1"/>
</dbReference>
<dbReference type="Proteomes" id="UP000192315">
    <property type="component" value="Unassembled WGS sequence"/>
</dbReference>
<organism evidence="1 2">
    <name type="scientific">Picrophilus torridus (strain ATCC 700027 / DSM 9790 / JCM 10055 / NBRC 100828 / KAW 2/3)</name>
    <dbReference type="NCBI Taxonomy" id="1122961"/>
    <lineage>
        <taxon>Archaea</taxon>
        <taxon>Methanobacteriati</taxon>
        <taxon>Thermoplasmatota</taxon>
        <taxon>Thermoplasmata</taxon>
        <taxon>Thermoplasmatales</taxon>
        <taxon>Picrophilaceae</taxon>
        <taxon>Picrophilus</taxon>
    </lineage>
</organism>
<dbReference type="SUPFAM" id="SSF53474">
    <property type="entry name" value="alpha/beta-Hydrolases"/>
    <property type="match status" value="1"/>
</dbReference>
<dbReference type="AlphaFoldDB" id="A0A8G2FXM0"/>
<dbReference type="Gene3D" id="3.40.50.1820">
    <property type="entry name" value="alpha/beta hydrolase"/>
    <property type="match status" value="1"/>
</dbReference>
<dbReference type="InterPro" id="IPR000801">
    <property type="entry name" value="Esterase-like"/>
</dbReference>
<name>A0A8G2FXM0_PICTO</name>
<protein>
    <submittedName>
        <fullName evidence="1">Esterase</fullName>
    </submittedName>
</protein>
<dbReference type="EMBL" id="FWYE01000003">
    <property type="protein sequence ID" value="SMD31308.1"/>
    <property type="molecule type" value="Genomic_DNA"/>
</dbReference>
<dbReference type="Pfam" id="PF00756">
    <property type="entry name" value="Esterase"/>
    <property type="match status" value="1"/>
</dbReference>
<sequence length="308" mass="35719">MEIKRYKIDGESLKNNRLNDDFKRDLIVIENNVNDRTPVLIGLAGFFGSSESFLNRSYTGMDFLSVLNIISKDYSFIIALPDTMTSLRGNQYLNSMAVGNYEDFIVKDVLKHLDDLYGPRDKYLFGKSSGGFGAINLSMKHDEFSGFIDISGDSYFYYSYLNDFPVAYNILKKTGIDDFIDNFNKKYIHSNDELTAMNMVAMSAFYSRNDKINLPFDLSDGSLNQYWNDWLSFDPVSTVNNYLENLRKKRIVLQTGIHDEFKMYIGMKIISRTLERNNIDHVYMEYDAGHFNTNHFYLDSIPVILKNY</sequence>